<protein>
    <submittedName>
        <fullName evidence="1">DUF6308 family protein</fullName>
    </submittedName>
</protein>
<sequence>MGGRSNERKPWAVPEFLAEPEDPDRRDWAATVLQTYFHDRRDAGDPLYTGAAFDRLAGGGDAPKVANRFTADDLSAVTMLSVSVDPRAALRMLETEADDLSALLAKIPAELDLIDADNHQIGPDSPADELWRRVDRYHPVGETTTSKLLARKRPRLLPVIDSVVREVLAITWSGDYWRQMRDYLREESPRWEFLRAAHAAAGLADGISLLRCFDVLLWMSRQPGCPPPSWGTRHSPA</sequence>
<proteinExistence type="predicted"/>
<dbReference type="Pfam" id="PF19827">
    <property type="entry name" value="DUF6308"/>
    <property type="match status" value="1"/>
</dbReference>
<keyword evidence="2" id="KW-1185">Reference proteome</keyword>
<dbReference type="InterPro" id="IPR046275">
    <property type="entry name" value="DUF6308"/>
</dbReference>
<organism evidence="1 2">
    <name type="scientific">Actinomycetospora rhizophila</name>
    <dbReference type="NCBI Taxonomy" id="1416876"/>
    <lineage>
        <taxon>Bacteria</taxon>
        <taxon>Bacillati</taxon>
        <taxon>Actinomycetota</taxon>
        <taxon>Actinomycetes</taxon>
        <taxon>Pseudonocardiales</taxon>
        <taxon>Pseudonocardiaceae</taxon>
        <taxon>Actinomycetospora</taxon>
    </lineage>
</organism>
<gene>
    <name evidence="1" type="ORF">ACFPK1_12730</name>
</gene>
<name>A0ABV9ZEB3_9PSEU</name>
<evidence type="ECO:0000313" key="2">
    <source>
        <dbReference type="Proteomes" id="UP001596175"/>
    </source>
</evidence>
<accession>A0ABV9ZEB3</accession>
<dbReference type="EMBL" id="JBHSKG010000005">
    <property type="protein sequence ID" value="MFC5139100.1"/>
    <property type="molecule type" value="Genomic_DNA"/>
</dbReference>
<dbReference type="Proteomes" id="UP001596175">
    <property type="component" value="Unassembled WGS sequence"/>
</dbReference>
<evidence type="ECO:0000313" key="1">
    <source>
        <dbReference type="EMBL" id="MFC5139100.1"/>
    </source>
</evidence>
<comment type="caution">
    <text evidence="1">The sequence shown here is derived from an EMBL/GenBank/DDBJ whole genome shotgun (WGS) entry which is preliminary data.</text>
</comment>
<reference evidence="2" key="1">
    <citation type="journal article" date="2019" name="Int. J. Syst. Evol. Microbiol.">
        <title>The Global Catalogue of Microorganisms (GCM) 10K type strain sequencing project: providing services to taxonomists for standard genome sequencing and annotation.</title>
        <authorList>
            <consortium name="The Broad Institute Genomics Platform"/>
            <consortium name="The Broad Institute Genome Sequencing Center for Infectious Disease"/>
            <person name="Wu L."/>
            <person name="Ma J."/>
        </authorList>
    </citation>
    <scope>NUCLEOTIDE SEQUENCE [LARGE SCALE GENOMIC DNA]</scope>
    <source>
        <strain evidence="2">XZYJ18</strain>
    </source>
</reference>